<keyword evidence="2" id="KW-0812">Transmembrane</keyword>
<organism evidence="3 4">
    <name type="scientific">Mycena albidolilacea</name>
    <dbReference type="NCBI Taxonomy" id="1033008"/>
    <lineage>
        <taxon>Eukaryota</taxon>
        <taxon>Fungi</taxon>
        <taxon>Dikarya</taxon>
        <taxon>Basidiomycota</taxon>
        <taxon>Agaricomycotina</taxon>
        <taxon>Agaricomycetes</taxon>
        <taxon>Agaricomycetidae</taxon>
        <taxon>Agaricales</taxon>
        <taxon>Marasmiineae</taxon>
        <taxon>Mycenaceae</taxon>
        <taxon>Mycena</taxon>
    </lineage>
</organism>
<keyword evidence="2" id="KW-1133">Transmembrane helix</keyword>
<comment type="caution">
    <text evidence="3">The sequence shown here is derived from an EMBL/GenBank/DDBJ whole genome shotgun (WGS) entry which is preliminary data.</text>
</comment>
<name>A0AAD7AR49_9AGAR</name>
<keyword evidence="2" id="KW-0472">Membrane</keyword>
<feature type="transmembrane region" description="Helical" evidence="2">
    <location>
        <begin position="107"/>
        <end position="130"/>
    </location>
</feature>
<evidence type="ECO:0000313" key="3">
    <source>
        <dbReference type="EMBL" id="KAJ7366403.1"/>
    </source>
</evidence>
<evidence type="ECO:0000256" key="1">
    <source>
        <dbReference type="SAM" id="MobiDB-lite"/>
    </source>
</evidence>
<sequence>MSAAASVIKLLPPSAAFVNTRSNSLGPWVLGAFLDCILMGVIFCQARTYFRTRTHVQSTLHQFYKWLVIVVLALSMLKTAQCMGVVWVQNVLDYANPDVARLLVAKAWWQVSMPLMTGIIGTIVQSFFCLRFYMLSRNWMLCVPIICAMCLGLAGVCLSLANILAGNAQAKVMWLLVHLVGVFTADFLSTAGTVYMLRKRVDSGLERITQLISRLLRLLFGSAVPPTGIYSLGKVYVVSLLYTLNFINEYRAREQTSQEVYSFGNGRNSRRTNMELTPCNPALKTDQIFVQTQVATHVSPGSPQDKTEYISGDFHNHEDDSSSDRARYGQ</sequence>
<gene>
    <name evidence="3" type="ORF">DFH08DRAFT_1003363</name>
</gene>
<protein>
    <recommendedName>
        <fullName evidence="5">Transmembrane protein</fullName>
    </recommendedName>
</protein>
<evidence type="ECO:0008006" key="5">
    <source>
        <dbReference type="Google" id="ProtNLM"/>
    </source>
</evidence>
<evidence type="ECO:0000313" key="4">
    <source>
        <dbReference type="Proteomes" id="UP001218218"/>
    </source>
</evidence>
<feature type="compositionally biased region" description="Basic and acidic residues" evidence="1">
    <location>
        <begin position="314"/>
        <end position="330"/>
    </location>
</feature>
<proteinExistence type="predicted"/>
<dbReference type="PANTHER" id="PTHR40465">
    <property type="entry name" value="CHROMOSOME 1, WHOLE GENOME SHOTGUN SEQUENCE"/>
    <property type="match status" value="1"/>
</dbReference>
<reference evidence="3" key="1">
    <citation type="submission" date="2023-03" db="EMBL/GenBank/DDBJ databases">
        <title>Massive genome expansion in bonnet fungi (Mycena s.s.) driven by repeated elements and novel gene families across ecological guilds.</title>
        <authorList>
            <consortium name="Lawrence Berkeley National Laboratory"/>
            <person name="Harder C.B."/>
            <person name="Miyauchi S."/>
            <person name="Viragh M."/>
            <person name="Kuo A."/>
            <person name="Thoen E."/>
            <person name="Andreopoulos B."/>
            <person name="Lu D."/>
            <person name="Skrede I."/>
            <person name="Drula E."/>
            <person name="Henrissat B."/>
            <person name="Morin E."/>
            <person name="Kohler A."/>
            <person name="Barry K."/>
            <person name="LaButti K."/>
            <person name="Morin E."/>
            <person name="Salamov A."/>
            <person name="Lipzen A."/>
            <person name="Mereny Z."/>
            <person name="Hegedus B."/>
            <person name="Baldrian P."/>
            <person name="Stursova M."/>
            <person name="Weitz H."/>
            <person name="Taylor A."/>
            <person name="Grigoriev I.V."/>
            <person name="Nagy L.G."/>
            <person name="Martin F."/>
            <person name="Kauserud H."/>
        </authorList>
    </citation>
    <scope>NUCLEOTIDE SEQUENCE</scope>
    <source>
        <strain evidence="3">CBHHK002</strain>
    </source>
</reference>
<feature type="region of interest" description="Disordered" evidence="1">
    <location>
        <begin position="296"/>
        <end position="330"/>
    </location>
</feature>
<dbReference type="PANTHER" id="PTHR40465:SF1">
    <property type="entry name" value="DUF6534 DOMAIN-CONTAINING PROTEIN"/>
    <property type="match status" value="1"/>
</dbReference>
<keyword evidence="4" id="KW-1185">Reference proteome</keyword>
<feature type="transmembrane region" description="Helical" evidence="2">
    <location>
        <begin position="26"/>
        <end position="46"/>
    </location>
</feature>
<dbReference type="Proteomes" id="UP001218218">
    <property type="component" value="Unassembled WGS sequence"/>
</dbReference>
<feature type="transmembrane region" description="Helical" evidence="2">
    <location>
        <begin position="172"/>
        <end position="197"/>
    </location>
</feature>
<dbReference type="EMBL" id="JARIHO010000002">
    <property type="protein sequence ID" value="KAJ7366403.1"/>
    <property type="molecule type" value="Genomic_DNA"/>
</dbReference>
<feature type="transmembrane region" description="Helical" evidence="2">
    <location>
        <begin position="218"/>
        <end position="242"/>
    </location>
</feature>
<evidence type="ECO:0000256" key="2">
    <source>
        <dbReference type="SAM" id="Phobius"/>
    </source>
</evidence>
<accession>A0AAD7AR49</accession>
<dbReference type="AlphaFoldDB" id="A0AAD7AR49"/>
<feature type="transmembrane region" description="Helical" evidence="2">
    <location>
        <begin position="66"/>
        <end position="87"/>
    </location>
</feature>
<feature type="transmembrane region" description="Helical" evidence="2">
    <location>
        <begin position="142"/>
        <end position="166"/>
    </location>
</feature>